<feature type="transmembrane region" description="Helical" evidence="1">
    <location>
        <begin position="78"/>
        <end position="95"/>
    </location>
</feature>
<keyword evidence="3" id="KW-1185">Reference proteome</keyword>
<name>A0AAW1DMF9_9HEMI</name>
<sequence length="112" mass="12766">MRRLYQNFKSIGPSMLPTRHLKVAHFVSTISRDRVKAAKNFSLIEAAVIPRNDDIHIVCWFRTSSILNSSAEATCQQLLFLLISYLSVSVTYVLLKRSSVSLLFLISFFLIT</sequence>
<keyword evidence="1" id="KW-1133">Transmembrane helix</keyword>
<reference evidence="2 3" key="1">
    <citation type="submission" date="2022-12" db="EMBL/GenBank/DDBJ databases">
        <title>Chromosome-level genome assembly of true bugs.</title>
        <authorList>
            <person name="Ma L."/>
            <person name="Li H."/>
        </authorList>
    </citation>
    <scope>NUCLEOTIDE SEQUENCE [LARGE SCALE GENOMIC DNA]</scope>
    <source>
        <strain evidence="2">Lab_2022b</strain>
    </source>
</reference>
<protein>
    <submittedName>
        <fullName evidence="2">Uncharacterized protein</fullName>
    </submittedName>
</protein>
<gene>
    <name evidence="2" type="ORF">O3M35_005139</name>
</gene>
<organism evidence="2 3">
    <name type="scientific">Rhynocoris fuscipes</name>
    <dbReference type="NCBI Taxonomy" id="488301"/>
    <lineage>
        <taxon>Eukaryota</taxon>
        <taxon>Metazoa</taxon>
        <taxon>Ecdysozoa</taxon>
        <taxon>Arthropoda</taxon>
        <taxon>Hexapoda</taxon>
        <taxon>Insecta</taxon>
        <taxon>Pterygota</taxon>
        <taxon>Neoptera</taxon>
        <taxon>Paraneoptera</taxon>
        <taxon>Hemiptera</taxon>
        <taxon>Heteroptera</taxon>
        <taxon>Panheteroptera</taxon>
        <taxon>Cimicomorpha</taxon>
        <taxon>Reduviidae</taxon>
        <taxon>Harpactorinae</taxon>
        <taxon>Harpactorini</taxon>
        <taxon>Rhynocoris</taxon>
    </lineage>
</organism>
<accession>A0AAW1DMF9</accession>
<dbReference type="AlphaFoldDB" id="A0AAW1DMF9"/>
<dbReference type="EMBL" id="JAPXFL010000002">
    <property type="protein sequence ID" value="KAK9510333.1"/>
    <property type="molecule type" value="Genomic_DNA"/>
</dbReference>
<evidence type="ECO:0000313" key="2">
    <source>
        <dbReference type="EMBL" id="KAK9510333.1"/>
    </source>
</evidence>
<comment type="caution">
    <text evidence="2">The sequence shown here is derived from an EMBL/GenBank/DDBJ whole genome shotgun (WGS) entry which is preliminary data.</text>
</comment>
<evidence type="ECO:0000256" key="1">
    <source>
        <dbReference type="SAM" id="Phobius"/>
    </source>
</evidence>
<dbReference type="Proteomes" id="UP001461498">
    <property type="component" value="Unassembled WGS sequence"/>
</dbReference>
<keyword evidence="1" id="KW-0812">Transmembrane</keyword>
<proteinExistence type="predicted"/>
<keyword evidence="1" id="KW-0472">Membrane</keyword>
<evidence type="ECO:0000313" key="3">
    <source>
        <dbReference type="Proteomes" id="UP001461498"/>
    </source>
</evidence>